<dbReference type="SMR" id="A2D7M4"/>
<proteinExistence type="predicted"/>
<dbReference type="VEuPathDB" id="TrichDB:TVAG_120790"/>
<protein>
    <submittedName>
        <fullName evidence="2">Uncharacterized protein</fullName>
    </submittedName>
</protein>
<dbReference type="Proteomes" id="UP000001542">
    <property type="component" value="Unassembled WGS sequence"/>
</dbReference>
<reference evidence="2" key="1">
    <citation type="submission" date="2006-10" db="EMBL/GenBank/DDBJ databases">
        <authorList>
            <person name="Amadeo P."/>
            <person name="Zhao Q."/>
            <person name="Wortman J."/>
            <person name="Fraser-Liggett C."/>
            <person name="Carlton J."/>
        </authorList>
    </citation>
    <scope>NUCLEOTIDE SEQUENCE</scope>
    <source>
        <strain evidence="2">G3</strain>
    </source>
</reference>
<dbReference type="EMBL" id="DS113177">
    <property type="protein sequence ID" value="EAY23741.1"/>
    <property type="molecule type" value="Genomic_DNA"/>
</dbReference>
<dbReference type="VEuPathDB" id="TrichDB:TVAGG3_0993910"/>
<feature type="signal peptide" evidence="1">
    <location>
        <begin position="1"/>
        <end position="15"/>
    </location>
</feature>
<keyword evidence="3" id="KW-1185">Reference proteome</keyword>
<dbReference type="InParanoid" id="A2D7M4"/>
<dbReference type="KEGG" id="tva:4720707"/>
<reference evidence="2" key="2">
    <citation type="journal article" date="2007" name="Science">
        <title>Draft genome sequence of the sexually transmitted pathogen Trichomonas vaginalis.</title>
        <authorList>
            <person name="Carlton J.M."/>
            <person name="Hirt R.P."/>
            <person name="Silva J.C."/>
            <person name="Delcher A.L."/>
            <person name="Schatz M."/>
            <person name="Zhao Q."/>
            <person name="Wortman J.R."/>
            <person name="Bidwell S.L."/>
            <person name="Alsmark U.C.M."/>
            <person name="Besteiro S."/>
            <person name="Sicheritz-Ponten T."/>
            <person name="Noel C.J."/>
            <person name="Dacks J.B."/>
            <person name="Foster P.G."/>
            <person name="Simillion C."/>
            <person name="Van de Peer Y."/>
            <person name="Miranda-Saavedra D."/>
            <person name="Barton G.J."/>
            <person name="Westrop G.D."/>
            <person name="Mueller S."/>
            <person name="Dessi D."/>
            <person name="Fiori P.L."/>
            <person name="Ren Q."/>
            <person name="Paulsen I."/>
            <person name="Zhang H."/>
            <person name="Bastida-Corcuera F.D."/>
            <person name="Simoes-Barbosa A."/>
            <person name="Brown M.T."/>
            <person name="Hayes R.D."/>
            <person name="Mukherjee M."/>
            <person name="Okumura C.Y."/>
            <person name="Schneider R."/>
            <person name="Smith A.J."/>
            <person name="Vanacova S."/>
            <person name="Villalvazo M."/>
            <person name="Haas B.J."/>
            <person name="Pertea M."/>
            <person name="Feldblyum T.V."/>
            <person name="Utterback T.R."/>
            <person name="Shu C.L."/>
            <person name="Osoegawa K."/>
            <person name="de Jong P.J."/>
            <person name="Hrdy I."/>
            <person name="Horvathova L."/>
            <person name="Zubacova Z."/>
            <person name="Dolezal P."/>
            <person name="Malik S.B."/>
            <person name="Logsdon J.M. Jr."/>
            <person name="Henze K."/>
            <person name="Gupta A."/>
            <person name="Wang C.C."/>
            <person name="Dunne R.L."/>
            <person name="Upcroft J.A."/>
            <person name="Upcroft P."/>
            <person name="White O."/>
            <person name="Salzberg S.L."/>
            <person name="Tang P."/>
            <person name="Chiu C.-H."/>
            <person name="Lee Y.-S."/>
            <person name="Embley T.M."/>
            <person name="Coombs G.H."/>
            <person name="Mottram J.C."/>
            <person name="Tachezy J."/>
            <person name="Fraser-Liggett C.M."/>
            <person name="Johnson P.J."/>
        </authorList>
    </citation>
    <scope>NUCLEOTIDE SEQUENCE [LARGE SCALE GENOMIC DNA]</scope>
    <source>
        <strain evidence="2">G3</strain>
    </source>
</reference>
<feature type="chain" id="PRO_5013039532" evidence="1">
    <location>
        <begin position="16"/>
        <end position="235"/>
    </location>
</feature>
<sequence>MFFLLLLLGFSRIHSKYHHRYPHVYHRKSIPESEPNLFGWLGRTVGKIVGGVGSAIGSVVKGVTHKVSYFISHSSESIYALPCKIVQFDTKTVERDFNTNDITSIARDISNDFNLDFSKVQSFLTKSKFMMTNKQLFNTLKFDKLSDKDHRSAQLASTVIKVTKSGNSYAAKARQIGTTASIEANTLKKSTSTRLFWSSSSYSSSWRALDGNVITNIFNSCQGQIAGKLNDYRNI</sequence>
<accession>A2D7M4</accession>
<evidence type="ECO:0000313" key="2">
    <source>
        <dbReference type="EMBL" id="EAY23741.1"/>
    </source>
</evidence>
<evidence type="ECO:0000256" key="1">
    <source>
        <dbReference type="SAM" id="SignalP"/>
    </source>
</evidence>
<keyword evidence="1" id="KW-0732">Signal</keyword>
<dbReference type="AlphaFoldDB" id="A2D7M4"/>
<gene>
    <name evidence="2" type="ORF">TVAG_120790</name>
</gene>
<organism evidence="2 3">
    <name type="scientific">Trichomonas vaginalis (strain ATCC PRA-98 / G3)</name>
    <dbReference type="NCBI Taxonomy" id="412133"/>
    <lineage>
        <taxon>Eukaryota</taxon>
        <taxon>Metamonada</taxon>
        <taxon>Parabasalia</taxon>
        <taxon>Trichomonadida</taxon>
        <taxon>Trichomonadidae</taxon>
        <taxon>Trichomonas</taxon>
    </lineage>
</organism>
<name>A2D7M4_TRIV3</name>
<dbReference type="RefSeq" id="XP_001276989.1">
    <property type="nucleotide sequence ID" value="XM_001276988.1"/>
</dbReference>
<evidence type="ECO:0000313" key="3">
    <source>
        <dbReference type="Proteomes" id="UP000001542"/>
    </source>
</evidence>